<keyword evidence="3" id="KW-0132">Cell division</keyword>
<evidence type="ECO:0000256" key="7">
    <source>
        <dbReference type="ARBA" id="ARBA00023172"/>
    </source>
</evidence>
<dbReference type="GO" id="GO:0003677">
    <property type="term" value="F:DNA binding"/>
    <property type="evidence" value="ECO:0007669"/>
    <property type="project" value="UniProtKB-UniRule"/>
</dbReference>
<dbReference type="AlphaFoldDB" id="A0A0R1VNP4"/>
<evidence type="ECO:0000313" key="12">
    <source>
        <dbReference type="EMBL" id="KRM07454.1"/>
    </source>
</evidence>
<evidence type="ECO:0000256" key="9">
    <source>
        <dbReference type="PROSITE-ProRule" id="PRU01248"/>
    </source>
</evidence>
<reference evidence="12 13" key="1">
    <citation type="journal article" date="2015" name="Genome Announc.">
        <title>Expanding the biotechnology potential of lactobacilli through comparative genomics of 213 strains and associated genera.</title>
        <authorList>
            <person name="Sun Z."/>
            <person name="Harris H.M."/>
            <person name="McCann A."/>
            <person name="Guo C."/>
            <person name="Argimon S."/>
            <person name="Zhang W."/>
            <person name="Yang X."/>
            <person name="Jeffery I.B."/>
            <person name="Cooney J.C."/>
            <person name="Kagawa T.F."/>
            <person name="Liu W."/>
            <person name="Song Y."/>
            <person name="Salvetti E."/>
            <person name="Wrobel A."/>
            <person name="Rasinkangas P."/>
            <person name="Parkhill J."/>
            <person name="Rea M.C."/>
            <person name="O'Sullivan O."/>
            <person name="Ritari J."/>
            <person name="Douillard F.P."/>
            <person name="Paul Ross R."/>
            <person name="Yang R."/>
            <person name="Briner A.E."/>
            <person name="Felis G.E."/>
            <person name="de Vos W.M."/>
            <person name="Barrangou R."/>
            <person name="Klaenhammer T.R."/>
            <person name="Caufield P.W."/>
            <person name="Cui Y."/>
            <person name="Zhang H."/>
            <person name="O'Toole P.W."/>
        </authorList>
    </citation>
    <scope>NUCLEOTIDE SEQUENCE [LARGE SCALE GENOMIC DNA]</scope>
    <source>
        <strain evidence="12 13">DSM 18382</strain>
    </source>
</reference>
<dbReference type="PATRIC" id="fig|1423743.5.peg.425"/>
<sequence length="370" mass="42275">MKKASYIANNESIVTKMPSYVQDYYLEKSTVPLSPATLYQYLNEFNRFFTWVIDTGITKANKISQIPLTDLEHFKKQDMELYKAFLLNRGKETAKDPQGTLSHRTVNRSLNALSALFRFLTEESENDDGEPYFYRNVMKKIALVPDSETYQTRAHNIKDKLMLGNADVNFLNYILTDYPNQLAGKRTRKMYERDRERDVAINALMLGTGIRVSELTNANLSDLSLKKATISVQRKGGKRDSVPIAAWVLPYIKPYLTIRSKRYHASSATPALFLTKGADQPRRISTATVELLVAKYSQAFNHVRITPHKLRHTLASKLYLETNNEHLVATQLGQTSTKATGLYTHIVDTRQKKALDNLHHSKEEPDNHSE</sequence>
<organism evidence="12 13">
    <name type="scientific">Lentilactobacillus farraginis DSM 18382 = JCM 14108</name>
    <dbReference type="NCBI Taxonomy" id="1423743"/>
    <lineage>
        <taxon>Bacteria</taxon>
        <taxon>Bacillati</taxon>
        <taxon>Bacillota</taxon>
        <taxon>Bacilli</taxon>
        <taxon>Lactobacillales</taxon>
        <taxon>Lactobacillaceae</taxon>
        <taxon>Lentilactobacillus</taxon>
    </lineage>
</organism>
<dbReference type="GO" id="GO:0005737">
    <property type="term" value="C:cytoplasm"/>
    <property type="evidence" value="ECO:0007669"/>
    <property type="project" value="UniProtKB-SubCell"/>
</dbReference>
<dbReference type="InterPro" id="IPR010998">
    <property type="entry name" value="Integrase_recombinase_N"/>
</dbReference>
<evidence type="ECO:0000259" key="10">
    <source>
        <dbReference type="PROSITE" id="PS51898"/>
    </source>
</evidence>
<evidence type="ECO:0000256" key="6">
    <source>
        <dbReference type="ARBA" id="ARBA00023125"/>
    </source>
</evidence>
<feature type="domain" description="Tyr recombinase" evidence="10">
    <location>
        <begin position="177"/>
        <end position="356"/>
    </location>
</feature>
<evidence type="ECO:0000256" key="2">
    <source>
        <dbReference type="ARBA" id="ARBA00022490"/>
    </source>
</evidence>
<dbReference type="PROSITE" id="PS51900">
    <property type="entry name" value="CB"/>
    <property type="match status" value="1"/>
</dbReference>
<keyword evidence="6 9" id="KW-0238">DNA-binding</keyword>
<evidence type="ECO:0000256" key="3">
    <source>
        <dbReference type="ARBA" id="ARBA00022618"/>
    </source>
</evidence>
<keyword evidence="8" id="KW-0131">Cell cycle</keyword>
<gene>
    <name evidence="12" type="ORF">FD41_GL000411</name>
</gene>
<dbReference type="PROSITE" id="PS51898">
    <property type="entry name" value="TYR_RECOMBINASE"/>
    <property type="match status" value="1"/>
</dbReference>
<keyword evidence="7" id="KW-0233">DNA recombination</keyword>
<dbReference type="InterPro" id="IPR044068">
    <property type="entry name" value="CB"/>
</dbReference>
<keyword evidence="5" id="KW-0229">DNA integration</keyword>
<dbReference type="InterPro" id="IPR013762">
    <property type="entry name" value="Integrase-like_cat_sf"/>
</dbReference>
<dbReference type="InterPro" id="IPR011010">
    <property type="entry name" value="DNA_brk_join_enz"/>
</dbReference>
<dbReference type="NCBIfam" id="NF003462">
    <property type="entry name" value="PRK05084.1"/>
    <property type="match status" value="1"/>
</dbReference>
<feature type="domain" description="Core-binding (CB)" evidence="11">
    <location>
        <begin position="15"/>
        <end position="121"/>
    </location>
</feature>
<dbReference type="Gene3D" id="1.10.443.10">
    <property type="entry name" value="Intergrase catalytic core"/>
    <property type="match status" value="1"/>
</dbReference>
<evidence type="ECO:0000256" key="1">
    <source>
        <dbReference type="ARBA" id="ARBA00004496"/>
    </source>
</evidence>
<dbReference type="GO" id="GO:0007059">
    <property type="term" value="P:chromosome segregation"/>
    <property type="evidence" value="ECO:0007669"/>
    <property type="project" value="UniProtKB-KW"/>
</dbReference>
<dbReference type="GO" id="GO:0051301">
    <property type="term" value="P:cell division"/>
    <property type="evidence" value="ECO:0007669"/>
    <property type="project" value="UniProtKB-KW"/>
</dbReference>
<evidence type="ECO:0000256" key="4">
    <source>
        <dbReference type="ARBA" id="ARBA00022829"/>
    </source>
</evidence>
<dbReference type="EMBL" id="AZFY01000096">
    <property type="protein sequence ID" value="KRM07454.1"/>
    <property type="molecule type" value="Genomic_DNA"/>
</dbReference>
<dbReference type="InterPro" id="IPR002104">
    <property type="entry name" value="Integrase_catalytic"/>
</dbReference>
<protein>
    <submittedName>
        <fullName evidence="12">Site-specific tyrosine recombinase XerS</fullName>
    </submittedName>
</protein>
<dbReference type="PANTHER" id="PTHR30349">
    <property type="entry name" value="PHAGE INTEGRASE-RELATED"/>
    <property type="match status" value="1"/>
</dbReference>
<proteinExistence type="predicted"/>
<dbReference type="Gene3D" id="1.10.150.130">
    <property type="match status" value="1"/>
</dbReference>
<keyword evidence="13" id="KW-1185">Reference proteome</keyword>
<keyword evidence="4" id="KW-0159">Chromosome partition</keyword>
<dbReference type="GO" id="GO:0006310">
    <property type="term" value="P:DNA recombination"/>
    <property type="evidence" value="ECO:0007669"/>
    <property type="project" value="UniProtKB-KW"/>
</dbReference>
<dbReference type="SUPFAM" id="SSF56349">
    <property type="entry name" value="DNA breaking-rejoining enzymes"/>
    <property type="match status" value="1"/>
</dbReference>
<accession>A0A0R1VNP4</accession>
<dbReference type="Pfam" id="PF00589">
    <property type="entry name" value="Phage_integrase"/>
    <property type="match status" value="1"/>
</dbReference>
<dbReference type="InterPro" id="IPR050090">
    <property type="entry name" value="Tyrosine_recombinase_XerCD"/>
</dbReference>
<dbReference type="Proteomes" id="UP000051966">
    <property type="component" value="Unassembled WGS sequence"/>
</dbReference>
<comment type="subcellular location">
    <subcellularLocation>
        <location evidence="1">Cytoplasm</location>
    </subcellularLocation>
</comment>
<name>A0A0R1VNP4_9LACO</name>
<comment type="caution">
    <text evidence="12">The sequence shown here is derived from an EMBL/GenBank/DDBJ whole genome shotgun (WGS) entry which is preliminary data.</text>
</comment>
<keyword evidence="2" id="KW-0963">Cytoplasm</keyword>
<evidence type="ECO:0000256" key="5">
    <source>
        <dbReference type="ARBA" id="ARBA00022908"/>
    </source>
</evidence>
<dbReference type="RefSeq" id="WP_056983954.1">
    <property type="nucleotide sequence ID" value="NZ_AZFY01000096.1"/>
</dbReference>
<evidence type="ECO:0000259" key="11">
    <source>
        <dbReference type="PROSITE" id="PS51900"/>
    </source>
</evidence>
<dbReference type="PANTHER" id="PTHR30349:SF77">
    <property type="entry name" value="TYROSINE RECOMBINASE XERC"/>
    <property type="match status" value="1"/>
</dbReference>
<dbReference type="GO" id="GO:0015074">
    <property type="term" value="P:DNA integration"/>
    <property type="evidence" value="ECO:0007669"/>
    <property type="project" value="UniProtKB-KW"/>
</dbReference>
<evidence type="ECO:0000256" key="8">
    <source>
        <dbReference type="ARBA" id="ARBA00023306"/>
    </source>
</evidence>
<dbReference type="OrthoDB" id="283809at2"/>
<evidence type="ECO:0000313" key="13">
    <source>
        <dbReference type="Proteomes" id="UP000051966"/>
    </source>
</evidence>